<sequence length="215" mass="24533">MSSCQQCISNDRCGEEIVSGCKSFDFHSASRVCKLFSVNVDDTDVHLIDSDVTDHYETIYRNLFNRLPKHRLTTDEHRALPGVSVELCARKCVVEAAFKCNGFNYETAARKCFLLEQTPSDSNGVIRSPETDFYERGPGWYICRLDNLHISICTVVNTSIRLERGGTSSRKHPREHSGINSSHLPRLWRYELNPFSGIEWYQLKPSVLNANSPRE</sequence>
<dbReference type="Pfam" id="PF00024">
    <property type="entry name" value="PAN_1"/>
    <property type="match status" value="1"/>
</dbReference>
<dbReference type="PROSITE" id="PS50948">
    <property type="entry name" value="PAN"/>
    <property type="match status" value="1"/>
</dbReference>
<dbReference type="Proteomes" id="UP001209878">
    <property type="component" value="Unassembled WGS sequence"/>
</dbReference>
<dbReference type="EMBL" id="JAODUO010003377">
    <property type="protein sequence ID" value="KAK2147712.1"/>
    <property type="molecule type" value="Genomic_DNA"/>
</dbReference>
<gene>
    <name evidence="2" type="ORF">NP493_3388g00004</name>
</gene>
<reference evidence="2" key="1">
    <citation type="journal article" date="2023" name="Mol. Biol. Evol.">
        <title>Third-Generation Sequencing Reveals the Adaptive Role of the Epigenome in Three Deep-Sea Polychaetes.</title>
        <authorList>
            <person name="Perez M."/>
            <person name="Aroh O."/>
            <person name="Sun Y."/>
            <person name="Lan Y."/>
            <person name="Juniper S.K."/>
            <person name="Young C.R."/>
            <person name="Angers B."/>
            <person name="Qian P.Y."/>
        </authorList>
    </citation>
    <scope>NUCLEOTIDE SEQUENCE</scope>
    <source>
        <strain evidence="2">R07B-5</strain>
    </source>
</reference>
<accession>A0AAD9MVV9</accession>
<keyword evidence="3" id="KW-1185">Reference proteome</keyword>
<organism evidence="2 3">
    <name type="scientific">Ridgeia piscesae</name>
    <name type="common">Tubeworm</name>
    <dbReference type="NCBI Taxonomy" id="27915"/>
    <lineage>
        <taxon>Eukaryota</taxon>
        <taxon>Metazoa</taxon>
        <taxon>Spiralia</taxon>
        <taxon>Lophotrochozoa</taxon>
        <taxon>Annelida</taxon>
        <taxon>Polychaeta</taxon>
        <taxon>Sedentaria</taxon>
        <taxon>Canalipalpata</taxon>
        <taxon>Sabellida</taxon>
        <taxon>Siboglinidae</taxon>
        <taxon>Ridgeia</taxon>
    </lineage>
</organism>
<evidence type="ECO:0000259" key="1">
    <source>
        <dbReference type="PROSITE" id="PS50948"/>
    </source>
</evidence>
<dbReference type="CDD" id="cd01099">
    <property type="entry name" value="PAN_AP_HGF"/>
    <property type="match status" value="1"/>
</dbReference>
<dbReference type="SMART" id="SM00473">
    <property type="entry name" value="PAN_AP"/>
    <property type="match status" value="1"/>
</dbReference>
<proteinExistence type="predicted"/>
<dbReference type="AlphaFoldDB" id="A0AAD9MVV9"/>
<feature type="domain" description="Apple" evidence="1">
    <location>
        <begin position="59"/>
        <end position="138"/>
    </location>
</feature>
<protein>
    <recommendedName>
        <fullName evidence="1">Apple domain-containing protein</fullName>
    </recommendedName>
</protein>
<evidence type="ECO:0000313" key="3">
    <source>
        <dbReference type="Proteomes" id="UP001209878"/>
    </source>
</evidence>
<name>A0AAD9MVV9_RIDPI</name>
<evidence type="ECO:0000313" key="2">
    <source>
        <dbReference type="EMBL" id="KAK2147712.1"/>
    </source>
</evidence>
<dbReference type="InterPro" id="IPR003609">
    <property type="entry name" value="Pan_app"/>
</dbReference>
<comment type="caution">
    <text evidence="2">The sequence shown here is derived from an EMBL/GenBank/DDBJ whole genome shotgun (WGS) entry which is preliminary data.</text>
</comment>
<dbReference type="SUPFAM" id="SSF57414">
    <property type="entry name" value="Hairpin loop containing domain-like"/>
    <property type="match status" value="2"/>
</dbReference>
<dbReference type="Gene3D" id="3.50.4.10">
    <property type="entry name" value="Hepatocyte Growth Factor"/>
    <property type="match status" value="2"/>
</dbReference>